<accession>A0A8C9HGT7</accession>
<organism evidence="1 2">
    <name type="scientific">Piliocolobus tephrosceles</name>
    <name type="common">Ugandan red Colobus</name>
    <dbReference type="NCBI Taxonomy" id="591936"/>
    <lineage>
        <taxon>Eukaryota</taxon>
        <taxon>Metazoa</taxon>
        <taxon>Chordata</taxon>
        <taxon>Craniata</taxon>
        <taxon>Vertebrata</taxon>
        <taxon>Euteleostomi</taxon>
        <taxon>Mammalia</taxon>
        <taxon>Eutheria</taxon>
        <taxon>Euarchontoglires</taxon>
        <taxon>Primates</taxon>
        <taxon>Haplorrhini</taxon>
        <taxon>Catarrhini</taxon>
        <taxon>Cercopithecidae</taxon>
        <taxon>Colobinae</taxon>
        <taxon>Piliocolobus</taxon>
    </lineage>
</organism>
<dbReference type="AlphaFoldDB" id="A0A8C9HGT7"/>
<dbReference type="Ensembl" id="ENSPTET00000025714.1">
    <property type="protein sequence ID" value="ENSPTEP00000017445.1"/>
    <property type="gene ID" value="ENSPTEG00000018954.1"/>
</dbReference>
<name>A0A8C9HGT7_9PRIM</name>
<evidence type="ECO:0000313" key="2">
    <source>
        <dbReference type="Proteomes" id="UP000694416"/>
    </source>
</evidence>
<protein>
    <submittedName>
        <fullName evidence="1">Uncharacterized protein</fullName>
    </submittedName>
</protein>
<reference evidence="1" key="2">
    <citation type="submission" date="2025-09" db="UniProtKB">
        <authorList>
            <consortium name="Ensembl"/>
        </authorList>
    </citation>
    <scope>IDENTIFICATION</scope>
</reference>
<keyword evidence="2" id="KW-1185">Reference proteome</keyword>
<dbReference type="Proteomes" id="UP000694416">
    <property type="component" value="Unplaced"/>
</dbReference>
<reference evidence="1" key="1">
    <citation type="submission" date="2025-08" db="UniProtKB">
        <authorList>
            <consortium name="Ensembl"/>
        </authorList>
    </citation>
    <scope>IDENTIFICATION</scope>
</reference>
<proteinExistence type="predicted"/>
<evidence type="ECO:0000313" key="1">
    <source>
        <dbReference type="Ensembl" id="ENSPTEP00000017445.1"/>
    </source>
</evidence>
<sequence length="60" mass="6764">CAPSEPGVMQRLRSEGLCMVNAPPCFAESIVFPRKSQENYKVYNLSNSWTLICWGKGKKI</sequence>